<dbReference type="PANTHER" id="PTHR46663:SF3">
    <property type="entry name" value="SLL0267 PROTEIN"/>
    <property type="match status" value="1"/>
</dbReference>
<dbReference type="InterPro" id="IPR000160">
    <property type="entry name" value="GGDEF_dom"/>
</dbReference>
<dbReference type="SUPFAM" id="SSF55785">
    <property type="entry name" value="PYP-like sensor domain (PAS domain)"/>
    <property type="match status" value="1"/>
</dbReference>
<dbReference type="PROSITE" id="PS50112">
    <property type="entry name" value="PAS"/>
    <property type="match status" value="1"/>
</dbReference>
<dbReference type="InterPro" id="IPR043128">
    <property type="entry name" value="Rev_trsase/Diguanyl_cyclase"/>
</dbReference>
<dbReference type="EMBL" id="CP001089">
    <property type="protein sequence ID" value="ACD95704.1"/>
    <property type="molecule type" value="Genomic_DNA"/>
</dbReference>
<dbReference type="Pfam" id="PF13426">
    <property type="entry name" value="PAS_9"/>
    <property type="match status" value="1"/>
</dbReference>
<dbReference type="HOGENOM" id="CLU_000445_11_28_7"/>
<dbReference type="InterPro" id="IPR011006">
    <property type="entry name" value="CheY-like_superfamily"/>
</dbReference>
<dbReference type="InterPro" id="IPR029787">
    <property type="entry name" value="Nucleotide_cyclase"/>
</dbReference>
<feature type="domain" description="PAS" evidence="3">
    <location>
        <begin position="134"/>
        <end position="179"/>
    </location>
</feature>
<proteinExistence type="predicted"/>
<evidence type="ECO:0000259" key="2">
    <source>
        <dbReference type="PROSITE" id="PS50110"/>
    </source>
</evidence>
<organism evidence="6 7">
    <name type="scientific">Trichlorobacter lovleyi (strain ATCC BAA-1151 / DSM 17278 / SZ)</name>
    <name type="common">Geobacter lovleyi</name>
    <dbReference type="NCBI Taxonomy" id="398767"/>
    <lineage>
        <taxon>Bacteria</taxon>
        <taxon>Pseudomonadati</taxon>
        <taxon>Thermodesulfobacteriota</taxon>
        <taxon>Desulfuromonadia</taxon>
        <taxon>Geobacterales</taxon>
        <taxon>Geobacteraceae</taxon>
        <taxon>Trichlorobacter</taxon>
    </lineage>
</organism>
<dbReference type="SMART" id="SM00448">
    <property type="entry name" value="REC"/>
    <property type="match status" value="1"/>
</dbReference>
<feature type="domain" description="Response regulatory" evidence="2">
    <location>
        <begin position="10"/>
        <end position="126"/>
    </location>
</feature>
<evidence type="ECO:0000259" key="3">
    <source>
        <dbReference type="PROSITE" id="PS50112"/>
    </source>
</evidence>
<gene>
    <name evidence="6" type="ordered locus">Glov_1988</name>
</gene>
<protein>
    <submittedName>
        <fullName evidence="6">Response regulator receiver modulated diguanylate cyclase with PAS/PAC sensor</fullName>
    </submittedName>
</protein>
<dbReference type="InterPro" id="IPR000700">
    <property type="entry name" value="PAS-assoc_C"/>
</dbReference>
<dbReference type="GO" id="GO:0003824">
    <property type="term" value="F:catalytic activity"/>
    <property type="evidence" value="ECO:0007669"/>
    <property type="project" value="UniProtKB-ARBA"/>
</dbReference>
<dbReference type="SMART" id="SM00086">
    <property type="entry name" value="PAC"/>
    <property type="match status" value="1"/>
</dbReference>
<dbReference type="Pfam" id="PF00990">
    <property type="entry name" value="GGDEF"/>
    <property type="match status" value="1"/>
</dbReference>
<keyword evidence="1" id="KW-0597">Phosphoprotein</keyword>
<accession>B3E2P7</accession>
<dbReference type="CDD" id="cd01949">
    <property type="entry name" value="GGDEF"/>
    <property type="match status" value="1"/>
</dbReference>
<dbReference type="NCBIfam" id="TIGR00229">
    <property type="entry name" value="sensory_box"/>
    <property type="match status" value="1"/>
</dbReference>
<dbReference type="InterPro" id="IPR001789">
    <property type="entry name" value="Sig_transdc_resp-reg_receiver"/>
</dbReference>
<dbReference type="Gene3D" id="3.40.50.2300">
    <property type="match status" value="1"/>
</dbReference>
<dbReference type="CDD" id="cd00130">
    <property type="entry name" value="PAS"/>
    <property type="match status" value="1"/>
</dbReference>
<dbReference type="Pfam" id="PF00072">
    <property type="entry name" value="Response_reg"/>
    <property type="match status" value="1"/>
</dbReference>
<dbReference type="OrthoDB" id="5333838at2"/>
<dbReference type="SMART" id="SM00267">
    <property type="entry name" value="GGDEF"/>
    <property type="match status" value="1"/>
</dbReference>
<dbReference type="SUPFAM" id="SSF52172">
    <property type="entry name" value="CheY-like"/>
    <property type="match status" value="1"/>
</dbReference>
<dbReference type="PANTHER" id="PTHR46663">
    <property type="entry name" value="DIGUANYLATE CYCLASE DGCT-RELATED"/>
    <property type="match status" value="1"/>
</dbReference>
<dbReference type="InterPro" id="IPR000014">
    <property type="entry name" value="PAS"/>
</dbReference>
<dbReference type="InterPro" id="IPR001610">
    <property type="entry name" value="PAC"/>
</dbReference>
<dbReference type="STRING" id="398767.Glov_1988"/>
<feature type="domain" description="PAC" evidence="4">
    <location>
        <begin position="207"/>
        <end position="259"/>
    </location>
</feature>
<keyword evidence="7" id="KW-1185">Reference proteome</keyword>
<dbReference type="PROSITE" id="PS50113">
    <property type="entry name" value="PAC"/>
    <property type="match status" value="1"/>
</dbReference>
<dbReference type="PROSITE" id="PS50110">
    <property type="entry name" value="RESPONSE_REGULATORY"/>
    <property type="match status" value="1"/>
</dbReference>
<dbReference type="AlphaFoldDB" id="B3E2P7"/>
<dbReference type="RefSeq" id="WP_012470043.1">
    <property type="nucleotide sequence ID" value="NC_010814.1"/>
</dbReference>
<dbReference type="Gene3D" id="3.30.450.20">
    <property type="entry name" value="PAS domain"/>
    <property type="match status" value="1"/>
</dbReference>
<dbReference type="Gene3D" id="3.30.70.270">
    <property type="match status" value="1"/>
</dbReference>
<name>B3E2P7_TRIL1</name>
<evidence type="ECO:0000259" key="5">
    <source>
        <dbReference type="PROSITE" id="PS50887"/>
    </source>
</evidence>
<dbReference type="InterPro" id="IPR052163">
    <property type="entry name" value="DGC-Regulatory_Protein"/>
</dbReference>
<dbReference type="InterPro" id="IPR035965">
    <property type="entry name" value="PAS-like_dom_sf"/>
</dbReference>
<dbReference type="GO" id="GO:0000160">
    <property type="term" value="P:phosphorelay signal transduction system"/>
    <property type="evidence" value="ECO:0007669"/>
    <property type="project" value="InterPro"/>
</dbReference>
<sequence>MSLQQTDLPLILLVDDVPSNLHLLVAALKDDYRIKTAVSGQAALELAAREDRPELILLDIMMPEMNGIEVLRRLRDTPDTAGIPVIFVTADNSEQSQLSGLELGADDYLTKPVVTAVLKVRVRNLLQRKRIERELRLASHVFNYSGEAIMITDRSNRIIEVNAAFTRQTGYLLEEVQGQDPKILSSGRTSPEEYRSMWQSLHDEGFWQGELWDRRKDGGVYPKLLTISVVRNSKGQIDFHIGSFTDISRQKTVEAEIRHVANHDYLTGLPNRMYVQVVLEQTMTLARREHTEIAVMFIDLDRFKNINDTFGHAVGDGLLIQVAARLKQSVRESDLVARLGGDEFVVVMTSHLTVNGEITVAQKILENLSLPYQVGELTLHSPPSIGISRYPFDALSVEELMKHADMAMYQVKQSGRGQYRFFEPAHAAGTPEQPA</sequence>
<evidence type="ECO:0000313" key="7">
    <source>
        <dbReference type="Proteomes" id="UP000002420"/>
    </source>
</evidence>
<dbReference type="KEGG" id="glo:Glov_1988"/>
<reference evidence="6 7" key="1">
    <citation type="submission" date="2008-05" db="EMBL/GenBank/DDBJ databases">
        <title>Complete sequence of chromosome of Geobacter lovleyi SZ.</title>
        <authorList>
            <consortium name="US DOE Joint Genome Institute"/>
            <person name="Lucas S."/>
            <person name="Copeland A."/>
            <person name="Lapidus A."/>
            <person name="Glavina del Rio T."/>
            <person name="Dalin E."/>
            <person name="Tice H."/>
            <person name="Bruce D."/>
            <person name="Goodwin L."/>
            <person name="Pitluck S."/>
            <person name="Chertkov O."/>
            <person name="Meincke L."/>
            <person name="Brettin T."/>
            <person name="Detter J.C."/>
            <person name="Han C."/>
            <person name="Tapia R."/>
            <person name="Kuske C.R."/>
            <person name="Schmutz J."/>
            <person name="Larimer F."/>
            <person name="Land M."/>
            <person name="Hauser L."/>
            <person name="Kyrpides N."/>
            <person name="Mikhailova N."/>
            <person name="Sung Y."/>
            <person name="Fletcher K.E."/>
            <person name="Ritalahti K.M."/>
            <person name="Loeffler F.E."/>
            <person name="Richardson P."/>
        </authorList>
    </citation>
    <scope>NUCLEOTIDE SEQUENCE [LARGE SCALE GENOMIC DNA]</scope>
    <source>
        <strain evidence="7">ATCC BAA-1151 / DSM 17278 / SZ</strain>
    </source>
</reference>
<dbReference type="Proteomes" id="UP000002420">
    <property type="component" value="Chromosome"/>
</dbReference>
<dbReference type="eggNOG" id="COG5001">
    <property type="taxonomic scope" value="Bacteria"/>
</dbReference>
<dbReference type="NCBIfam" id="TIGR00254">
    <property type="entry name" value="GGDEF"/>
    <property type="match status" value="1"/>
</dbReference>
<evidence type="ECO:0000313" key="6">
    <source>
        <dbReference type="EMBL" id="ACD95704.1"/>
    </source>
</evidence>
<dbReference type="SMART" id="SM00091">
    <property type="entry name" value="PAS"/>
    <property type="match status" value="1"/>
</dbReference>
<dbReference type="SUPFAM" id="SSF55073">
    <property type="entry name" value="Nucleotide cyclase"/>
    <property type="match status" value="1"/>
</dbReference>
<evidence type="ECO:0000259" key="4">
    <source>
        <dbReference type="PROSITE" id="PS50113"/>
    </source>
</evidence>
<feature type="domain" description="GGDEF" evidence="5">
    <location>
        <begin position="291"/>
        <end position="424"/>
    </location>
</feature>
<dbReference type="FunFam" id="3.30.70.270:FF:000001">
    <property type="entry name" value="Diguanylate cyclase domain protein"/>
    <property type="match status" value="1"/>
</dbReference>
<feature type="modified residue" description="4-aspartylphosphate" evidence="1">
    <location>
        <position position="59"/>
    </location>
</feature>
<evidence type="ECO:0000256" key="1">
    <source>
        <dbReference type="PROSITE-ProRule" id="PRU00169"/>
    </source>
</evidence>
<dbReference type="PROSITE" id="PS50887">
    <property type="entry name" value="GGDEF"/>
    <property type="match status" value="1"/>
</dbReference>